<reference evidence="1" key="1">
    <citation type="journal article" date="2014" name="Genome Biol. Evol.">
        <title>Pangenome evidence for extensive interdomain horizontal transfer affecting lineage core and shell genes in uncultured planktonic thaumarchaeota and euryarchaeota.</title>
        <authorList>
            <person name="Deschamps P."/>
            <person name="Zivanovic Y."/>
            <person name="Moreira D."/>
            <person name="Rodriguez-Valera F."/>
            <person name="Lopez-Garcia P."/>
        </authorList>
    </citation>
    <scope>NUCLEOTIDE SEQUENCE</scope>
</reference>
<dbReference type="AlphaFoldDB" id="A0A075HNV4"/>
<sequence length="356" mass="38365">MVDRPVLQSRRVQVPDSFDAIQDYCWQQGWTDGLPVVPATEDLVRRTMDVYGEDPGRVLGVFPSGIARVTLEKVAINAVMAGCRPEYFRVVVAAVEAVLKEEFNLAGVSSTTGGATPVIIVNGPIAGELEINGDVACFGPGFRANAAIGRALRLLIRNVGGLIPGEMDKATLASPERYSFCFAENEERSPWEARHLELGYGPNTSIVTVAGIRGIYPVMETTVPTGTEVLTTIVGTMKSVGISNYYQTGTGAQIVLIICPEHAADMAGSGLSKEDIREFIFQNARMPLGQLKDVAHYGNRNWPSWIDESNPEERVPIVASPDDIVVVVAGGDGRHSAWLAGWGVTRIVTNEIGLPE</sequence>
<protein>
    <submittedName>
        <fullName evidence="1">Uncharacterized protein</fullName>
    </submittedName>
</protein>
<dbReference type="EMBL" id="KF901086">
    <property type="protein sequence ID" value="AIF17554.1"/>
    <property type="molecule type" value="Genomic_DNA"/>
</dbReference>
<accession>A0A075HNV4</accession>
<evidence type="ECO:0000313" key="1">
    <source>
        <dbReference type="EMBL" id="AIF17554.1"/>
    </source>
</evidence>
<name>A0A075HNV4_9ARCH</name>
<proteinExistence type="predicted"/>
<organism evidence="1">
    <name type="scientific">uncultured marine thaumarchaeote KM3_78_A04</name>
    <dbReference type="NCBI Taxonomy" id="1456289"/>
    <lineage>
        <taxon>Archaea</taxon>
        <taxon>Nitrososphaerota</taxon>
        <taxon>environmental samples</taxon>
    </lineage>
</organism>